<reference evidence="3" key="1">
    <citation type="journal article" date="2011" name="Genome Res.">
        <title>Phylogeny-wide analysis of social amoeba genomes highlights ancient origins for complex intercellular communication.</title>
        <authorList>
            <person name="Heidel A.J."/>
            <person name="Lawal H.M."/>
            <person name="Felder M."/>
            <person name="Schilde C."/>
            <person name="Helps N.R."/>
            <person name="Tunggal B."/>
            <person name="Rivero F."/>
            <person name="John U."/>
            <person name="Schleicher M."/>
            <person name="Eichinger L."/>
            <person name="Platzer M."/>
            <person name="Noegel A.A."/>
            <person name="Schaap P."/>
            <person name="Gloeckner G."/>
        </authorList>
    </citation>
    <scope>NUCLEOTIDE SEQUENCE [LARGE SCALE GENOMIC DNA]</scope>
    <source>
        <strain evidence="3">SH3</strain>
    </source>
</reference>
<dbReference type="Proteomes" id="UP000007797">
    <property type="component" value="Unassembled WGS sequence"/>
</dbReference>
<feature type="compositionally biased region" description="Polar residues" evidence="1">
    <location>
        <begin position="316"/>
        <end position="325"/>
    </location>
</feature>
<protein>
    <submittedName>
        <fullName evidence="2">Uncharacterized protein</fullName>
    </submittedName>
</protein>
<keyword evidence="3" id="KW-1185">Reference proteome</keyword>
<feature type="compositionally biased region" description="Polar residues" evidence="1">
    <location>
        <begin position="300"/>
        <end position="309"/>
    </location>
</feature>
<gene>
    <name evidence="2" type="ORF">DFA_07532</name>
</gene>
<evidence type="ECO:0000256" key="1">
    <source>
        <dbReference type="SAM" id="MobiDB-lite"/>
    </source>
</evidence>
<dbReference type="KEGG" id="dfa:DFA_07532"/>
<evidence type="ECO:0000313" key="3">
    <source>
        <dbReference type="Proteomes" id="UP000007797"/>
    </source>
</evidence>
<proteinExistence type="predicted"/>
<dbReference type="AlphaFoldDB" id="F4PWP4"/>
<evidence type="ECO:0000313" key="2">
    <source>
        <dbReference type="EMBL" id="EGG20408.1"/>
    </source>
</evidence>
<organism evidence="2 3">
    <name type="scientific">Cavenderia fasciculata</name>
    <name type="common">Slime mold</name>
    <name type="synonym">Dictyostelium fasciculatum</name>
    <dbReference type="NCBI Taxonomy" id="261658"/>
    <lineage>
        <taxon>Eukaryota</taxon>
        <taxon>Amoebozoa</taxon>
        <taxon>Evosea</taxon>
        <taxon>Eumycetozoa</taxon>
        <taxon>Dictyostelia</taxon>
        <taxon>Acytosteliales</taxon>
        <taxon>Cavenderiaceae</taxon>
        <taxon>Cavenderia</taxon>
    </lineage>
</organism>
<feature type="region of interest" description="Disordered" evidence="1">
    <location>
        <begin position="300"/>
        <end position="325"/>
    </location>
</feature>
<name>F4PWP4_CACFS</name>
<dbReference type="RefSeq" id="XP_004367391.1">
    <property type="nucleotide sequence ID" value="XM_004367334.1"/>
</dbReference>
<sequence>MLSPFGLNVLSQSHFQLPLNHTTTNNHDHQQMEIISIHSSMSHIPLNSSDVLFHCQSPNHSPTTNNLNLDQEVSVQLNSSSTILVSFFNQSIPIDINNNNNISFFNDHQSLIPCFKSSDILTHSTTNNHIFLEEEEEFVQLNNSSSSSTHSLTCLDNVNHQSISIINQPNNNYFSLIHSSSLISPNHFISSSSTLYLLSKTINPTRSKTSPFSTYSSNISRIENNNNAVTSSINLKHFTDASSFIFIDTKVANNYFDTLNCFGTNHSNHTTIQQQQPSSSPINHHTILTTIHVHNSTHNNQYSQITPSSNNNNNNTMNQPHLFTH</sequence>
<dbReference type="EMBL" id="GL883013">
    <property type="protein sequence ID" value="EGG20408.1"/>
    <property type="molecule type" value="Genomic_DNA"/>
</dbReference>
<dbReference type="GeneID" id="14871864"/>
<accession>F4PWP4</accession>